<keyword evidence="7" id="KW-0346">Stress response</keyword>
<dbReference type="SUPFAM" id="SSF54786">
    <property type="entry name" value="YcfA/nrd intein domain"/>
    <property type="match status" value="1"/>
</dbReference>
<keyword evidence="4" id="KW-0255">Endonuclease</keyword>
<accession>A0A5Q0BGL6</accession>
<dbReference type="RefSeq" id="WP_153248993.1">
    <property type="nucleotide sequence ID" value="NZ_CP044205.1"/>
</dbReference>
<dbReference type="EMBL" id="CP044205">
    <property type="protein sequence ID" value="QFY43005.1"/>
    <property type="molecule type" value="Genomic_DNA"/>
</dbReference>
<dbReference type="Pfam" id="PF07927">
    <property type="entry name" value="HicA_toxin"/>
    <property type="match status" value="1"/>
</dbReference>
<evidence type="ECO:0000313" key="8">
    <source>
        <dbReference type="EMBL" id="QFY43005.1"/>
    </source>
</evidence>
<sequence>MNGYEKQVKALLLQAGCKLIRSGKGSHEIWQCPNGVNVTVNHACKSRHTANSILQAAGIKFRF</sequence>
<dbReference type="Gene3D" id="3.30.920.30">
    <property type="entry name" value="Hypothetical protein"/>
    <property type="match status" value="1"/>
</dbReference>
<dbReference type="KEGG" id="mmob:F6R98_10580"/>
<protein>
    <submittedName>
        <fullName evidence="8">Type II toxin-antitoxin system HicA family toxin</fullName>
    </submittedName>
</protein>
<evidence type="ECO:0000256" key="1">
    <source>
        <dbReference type="ARBA" id="ARBA00006620"/>
    </source>
</evidence>
<evidence type="ECO:0000256" key="3">
    <source>
        <dbReference type="ARBA" id="ARBA00022722"/>
    </source>
</evidence>
<dbReference type="InterPro" id="IPR038570">
    <property type="entry name" value="HicA_sf"/>
</dbReference>
<dbReference type="InterPro" id="IPR012933">
    <property type="entry name" value="HicA_mRNA_interferase"/>
</dbReference>
<comment type="similarity">
    <text evidence="1">Belongs to the HicA mRNA interferase family.</text>
</comment>
<dbReference type="AlphaFoldDB" id="A0A5Q0BGL6"/>
<keyword evidence="9" id="KW-1185">Reference proteome</keyword>
<dbReference type="GO" id="GO:0004519">
    <property type="term" value="F:endonuclease activity"/>
    <property type="evidence" value="ECO:0007669"/>
    <property type="project" value="UniProtKB-KW"/>
</dbReference>
<keyword evidence="5" id="KW-0378">Hydrolase</keyword>
<dbReference type="Proteomes" id="UP000325755">
    <property type="component" value="Chromosome"/>
</dbReference>
<keyword evidence="3" id="KW-0540">Nuclease</keyword>
<name>A0A5Q0BGL6_9GAMM</name>
<gene>
    <name evidence="8" type="ORF">F6R98_10580</name>
</gene>
<evidence type="ECO:0000256" key="7">
    <source>
        <dbReference type="ARBA" id="ARBA00023016"/>
    </source>
</evidence>
<evidence type="ECO:0000256" key="6">
    <source>
        <dbReference type="ARBA" id="ARBA00022884"/>
    </source>
</evidence>
<dbReference type="GO" id="GO:0003729">
    <property type="term" value="F:mRNA binding"/>
    <property type="evidence" value="ECO:0007669"/>
    <property type="project" value="InterPro"/>
</dbReference>
<dbReference type="GO" id="GO:0016787">
    <property type="term" value="F:hydrolase activity"/>
    <property type="evidence" value="ECO:0007669"/>
    <property type="project" value="UniProtKB-KW"/>
</dbReference>
<keyword evidence="2" id="KW-1277">Toxin-antitoxin system</keyword>
<evidence type="ECO:0000256" key="2">
    <source>
        <dbReference type="ARBA" id="ARBA00022649"/>
    </source>
</evidence>
<organism evidence="8 9">
    <name type="scientific">Candidatus Methylospira mobilis</name>
    <dbReference type="NCBI Taxonomy" id="1808979"/>
    <lineage>
        <taxon>Bacteria</taxon>
        <taxon>Pseudomonadati</taxon>
        <taxon>Pseudomonadota</taxon>
        <taxon>Gammaproteobacteria</taxon>
        <taxon>Methylococcales</taxon>
        <taxon>Methylococcaceae</taxon>
        <taxon>Candidatus Methylospira</taxon>
    </lineage>
</organism>
<evidence type="ECO:0000256" key="4">
    <source>
        <dbReference type="ARBA" id="ARBA00022759"/>
    </source>
</evidence>
<evidence type="ECO:0000256" key="5">
    <source>
        <dbReference type="ARBA" id="ARBA00022801"/>
    </source>
</evidence>
<reference evidence="8 9" key="1">
    <citation type="submission" date="2019-09" db="EMBL/GenBank/DDBJ databases">
        <title>Ecophysiology of the spiral-shaped methanotroph Methylospira mobilis as revealed by the complete genome sequence.</title>
        <authorList>
            <person name="Oshkin I.Y."/>
            <person name="Dedysh S.N."/>
            <person name="Miroshnikov K."/>
            <person name="Danilova O.V."/>
            <person name="Hakobyan A."/>
            <person name="Liesack W."/>
        </authorList>
    </citation>
    <scope>NUCLEOTIDE SEQUENCE [LARGE SCALE GENOMIC DNA]</scope>
    <source>
        <strain evidence="8 9">Shm1</strain>
    </source>
</reference>
<dbReference type="OrthoDB" id="9811409at2"/>
<keyword evidence="6" id="KW-0694">RNA-binding</keyword>
<dbReference type="InParanoid" id="A0A5Q0BGL6"/>
<evidence type="ECO:0000313" key="9">
    <source>
        <dbReference type="Proteomes" id="UP000325755"/>
    </source>
</evidence>
<proteinExistence type="inferred from homology"/>